<keyword evidence="4" id="KW-1185">Reference proteome</keyword>
<dbReference type="Proteomes" id="UP000818029">
    <property type="component" value="Chromosome D03"/>
</dbReference>
<dbReference type="RefSeq" id="XP_040945834.1">
    <property type="nucleotide sequence ID" value="XM_041089900.1"/>
</dbReference>
<evidence type="ECO:0000256" key="1">
    <source>
        <dbReference type="ARBA" id="ARBA00009995"/>
    </source>
</evidence>
<dbReference type="GeneID" id="107928726"/>
<dbReference type="PANTHER" id="PTHR48048:SF94">
    <property type="entry name" value="GLYCOSYLTRANSFERASE"/>
    <property type="match status" value="1"/>
</dbReference>
<evidence type="ECO:0000313" key="5">
    <source>
        <dbReference type="RefSeq" id="XP_040945834.1"/>
    </source>
</evidence>
<accession>A0ABM2ZT63</accession>
<protein>
    <submittedName>
        <fullName evidence="5">UDP-glycosyltransferase 71K1-like</fullName>
    </submittedName>
</protein>
<dbReference type="CDD" id="cd03784">
    <property type="entry name" value="GT1_Gtf-like"/>
    <property type="match status" value="1"/>
</dbReference>
<evidence type="ECO:0000313" key="4">
    <source>
        <dbReference type="Proteomes" id="UP000818029"/>
    </source>
</evidence>
<dbReference type="PANTHER" id="PTHR48048">
    <property type="entry name" value="GLYCOSYLTRANSFERASE"/>
    <property type="match status" value="1"/>
</dbReference>
<reference evidence="5" key="2">
    <citation type="submission" date="2025-08" db="UniProtKB">
        <authorList>
            <consortium name="RefSeq"/>
        </authorList>
    </citation>
    <scope>IDENTIFICATION</scope>
</reference>
<dbReference type="InterPro" id="IPR050481">
    <property type="entry name" value="UDP-glycosyltransf_plant"/>
</dbReference>
<organism evidence="4 5">
    <name type="scientific">Gossypium hirsutum</name>
    <name type="common">Upland cotton</name>
    <name type="synonym">Gossypium mexicanum</name>
    <dbReference type="NCBI Taxonomy" id="3635"/>
    <lineage>
        <taxon>Eukaryota</taxon>
        <taxon>Viridiplantae</taxon>
        <taxon>Streptophyta</taxon>
        <taxon>Embryophyta</taxon>
        <taxon>Tracheophyta</taxon>
        <taxon>Spermatophyta</taxon>
        <taxon>Magnoliopsida</taxon>
        <taxon>eudicotyledons</taxon>
        <taxon>Gunneridae</taxon>
        <taxon>Pentapetalae</taxon>
        <taxon>rosids</taxon>
        <taxon>malvids</taxon>
        <taxon>Malvales</taxon>
        <taxon>Malvaceae</taxon>
        <taxon>Malvoideae</taxon>
        <taxon>Gossypium</taxon>
    </lineage>
</organism>
<dbReference type="SUPFAM" id="SSF53756">
    <property type="entry name" value="UDP-Glycosyltransferase/glycogen phosphorylase"/>
    <property type="match status" value="1"/>
</dbReference>
<name>A0ABM2ZT63_GOSHI</name>
<dbReference type="Gene3D" id="3.40.50.2000">
    <property type="entry name" value="Glycogen Phosphorylase B"/>
    <property type="match status" value="3"/>
</dbReference>
<gene>
    <name evidence="5" type="primary">LOC107928726</name>
</gene>
<evidence type="ECO:0000256" key="2">
    <source>
        <dbReference type="ARBA" id="ARBA00022679"/>
    </source>
</evidence>
<evidence type="ECO:0000256" key="3">
    <source>
        <dbReference type="SAM" id="MobiDB-lite"/>
    </source>
</evidence>
<reference evidence="4" key="1">
    <citation type="journal article" date="2020" name="Nat. Genet.">
        <title>Genomic diversifications of five Gossypium allopolyploid species and their impact on cotton improvement.</title>
        <authorList>
            <person name="Chen Z.J."/>
            <person name="Sreedasyam A."/>
            <person name="Ando A."/>
            <person name="Song Q."/>
            <person name="De Santiago L.M."/>
            <person name="Hulse-Kemp A.M."/>
            <person name="Ding M."/>
            <person name="Ye W."/>
            <person name="Kirkbride R.C."/>
            <person name="Jenkins J."/>
            <person name="Plott C."/>
            <person name="Lovell J."/>
            <person name="Lin Y.M."/>
            <person name="Vaughn R."/>
            <person name="Liu B."/>
            <person name="Simpson S."/>
            <person name="Scheffler B.E."/>
            <person name="Wen L."/>
            <person name="Saski C.A."/>
            <person name="Grover C.E."/>
            <person name="Hu G."/>
            <person name="Conover J.L."/>
            <person name="Carlson J.W."/>
            <person name="Shu S."/>
            <person name="Boston L.B."/>
            <person name="Williams M."/>
            <person name="Peterson D.G."/>
            <person name="McGee K."/>
            <person name="Jones D.C."/>
            <person name="Wendel J.F."/>
            <person name="Stelly D.M."/>
            <person name="Grimwood J."/>
            <person name="Schmutz J."/>
        </authorList>
    </citation>
    <scope>NUCLEOTIDE SEQUENCE [LARGE SCALE GENOMIC DNA]</scope>
    <source>
        <strain evidence="4">cv. TM-1</strain>
    </source>
</reference>
<comment type="similarity">
    <text evidence="1">Belongs to the UDP-glycosyltransferase family.</text>
</comment>
<keyword evidence="2" id="KW-0808">Transferase</keyword>
<feature type="region of interest" description="Disordered" evidence="3">
    <location>
        <begin position="175"/>
        <end position="202"/>
    </location>
</feature>
<dbReference type="Pfam" id="PF00201">
    <property type="entry name" value="UDPGT"/>
    <property type="match status" value="1"/>
</dbReference>
<sequence length="497" mass="54898">MKVPAPATGHLASTVEFPKRLLCRDDRIRVTILSMKWFPSASLDAYTNRSLHCSLMESNSLNSLRLICYIPPVRNAVRDIVSMRCSLGETRVAGLVLDLFCSPMIDIATDFGLPSYLYPRSVSCGFVNPVATRALPSAAFCKDGGYTTYVKVAERPPSPPPWPVAGVTRNGLLSPPFTASLKAKRSQPRDREEKGRDSPPCSTLVTAKLGSDAGLRSKQIGDLTRQVGKGGEVTVAVAAELEPYALNYFSNDQNPPLYPIGPLIELNGLSYSDSDDKVMKWLDDQPQASVVFLCFGSMGSFKAPQVKEIAQGLEQSGFRFLWSLRVQSPQNDASEMLPEGFLETVQGRGMICSWAPQLKVLAYEALGGFISHCGWNSILESFWFGVSIVAWPLYAEQQLNAFKMVKELGLAVETRLNYRKDSDEVVMIDEIEKAVGMVMDGGSEVRKKVKEMSEIATKSVMEGGSSFNSIGKLRHDRQQLIWNHSCCHCTVNLFYYI</sequence>
<dbReference type="InterPro" id="IPR002213">
    <property type="entry name" value="UDP_glucos_trans"/>
</dbReference>
<proteinExistence type="inferred from homology"/>
<feature type="compositionally biased region" description="Basic and acidic residues" evidence="3">
    <location>
        <begin position="187"/>
        <end position="197"/>
    </location>
</feature>